<evidence type="ECO:0000313" key="2">
    <source>
        <dbReference type="EMBL" id="CBI10473.1"/>
    </source>
</evidence>
<feature type="transmembrane region" description="Helical" evidence="1">
    <location>
        <begin position="6"/>
        <end position="29"/>
    </location>
</feature>
<keyword evidence="1" id="KW-1133">Transmembrane helix</keyword>
<organism evidence="2">
    <name type="scientific">mine drainage metagenome</name>
    <dbReference type="NCBI Taxonomy" id="410659"/>
    <lineage>
        <taxon>unclassified sequences</taxon>
        <taxon>metagenomes</taxon>
        <taxon>ecological metagenomes</taxon>
    </lineage>
</organism>
<evidence type="ECO:0000256" key="1">
    <source>
        <dbReference type="SAM" id="Phobius"/>
    </source>
</evidence>
<proteinExistence type="predicted"/>
<dbReference type="EMBL" id="CABR01000084">
    <property type="protein sequence ID" value="CBI10473.1"/>
    <property type="molecule type" value="Genomic_DNA"/>
</dbReference>
<comment type="caution">
    <text evidence="2">The sequence shown here is derived from an EMBL/GenBank/DDBJ whole genome shotgun (WGS) entry which is preliminary data.</text>
</comment>
<name>E6QTA1_9ZZZZ</name>
<protein>
    <submittedName>
        <fullName evidence="2">Uncharacterized protein</fullName>
    </submittedName>
</protein>
<keyword evidence="1" id="KW-0472">Membrane</keyword>
<sequence length="84" mass="9579">MAFDGQWVTSIYVFTIIIMVIMHAGAYHFNPVMGLLGYHFYSVKNNEEVSVLLISKIELSRPDKDVKTVKLAHNIYLYIGEVDA</sequence>
<reference evidence="2" key="1">
    <citation type="submission" date="2009-10" db="EMBL/GenBank/DDBJ databases">
        <title>Diversity of trophic interactions inside an arsenic-rich microbial ecosystem.</title>
        <authorList>
            <person name="Bertin P.N."/>
            <person name="Heinrich-Salmeron A."/>
            <person name="Pelletier E."/>
            <person name="Goulhen-Chollet F."/>
            <person name="Arsene-Ploetze F."/>
            <person name="Gallien S."/>
            <person name="Calteau A."/>
            <person name="Vallenet D."/>
            <person name="Casiot C."/>
            <person name="Chane-Woon-Ming B."/>
            <person name="Giloteaux L."/>
            <person name="Barakat M."/>
            <person name="Bonnefoy V."/>
            <person name="Bruneel O."/>
            <person name="Chandler M."/>
            <person name="Cleiss J."/>
            <person name="Duran R."/>
            <person name="Elbaz-Poulichet F."/>
            <person name="Fonknechten N."/>
            <person name="Lauga B."/>
            <person name="Mornico D."/>
            <person name="Ortet P."/>
            <person name="Schaeffer C."/>
            <person name="Siguier P."/>
            <person name="Alexander Thil Smith A."/>
            <person name="Van Dorsselaer A."/>
            <person name="Weissenbach J."/>
            <person name="Medigue C."/>
            <person name="Le Paslier D."/>
        </authorList>
    </citation>
    <scope>NUCLEOTIDE SEQUENCE</scope>
</reference>
<dbReference type="AlphaFoldDB" id="E6QTA1"/>
<accession>E6QTA1</accession>
<gene>
    <name evidence="2" type="ORF">CARN7_1253</name>
</gene>
<keyword evidence="1" id="KW-0812">Transmembrane</keyword>